<evidence type="ECO:0000256" key="4">
    <source>
        <dbReference type="SAM" id="MobiDB-lite"/>
    </source>
</evidence>
<keyword evidence="5" id="KW-0472">Membrane</keyword>
<name>A0A9D2BD42_9FIRM</name>
<feature type="compositionally biased region" description="Basic and acidic residues" evidence="4">
    <location>
        <begin position="99"/>
        <end position="117"/>
    </location>
</feature>
<feature type="coiled-coil region" evidence="3">
    <location>
        <begin position="273"/>
        <end position="357"/>
    </location>
</feature>
<comment type="subcellular location">
    <subcellularLocation>
        <location evidence="1">Cell envelope</location>
    </subcellularLocation>
</comment>
<feature type="compositionally biased region" description="Basic and acidic residues" evidence="4">
    <location>
        <begin position="33"/>
        <end position="51"/>
    </location>
</feature>
<feature type="region of interest" description="Disordered" evidence="4">
    <location>
        <begin position="1"/>
        <end position="154"/>
    </location>
</feature>
<feature type="region of interest" description="Disordered" evidence="4">
    <location>
        <begin position="592"/>
        <end position="618"/>
    </location>
</feature>
<gene>
    <name evidence="8" type="ORF">H9849_03590</name>
</gene>
<evidence type="ECO:0000259" key="6">
    <source>
        <dbReference type="Pfam" id="PF25984"/>
    </source>
</evidence>
<evidence type="ECO:0000256" key="5">
    <source>
        <dbReference type="SAM" id="Phobius"/>
    </source>
</evidence>
<dbReference type="Gene3D" id="2.40.420.20">
    <property type="match status" value="1"/>
</dbReference>
<reference evidence="8" key="1">
    <citation type="journal article" date="2021" name="PeerJ">
        <title>Extensive microbial diversity within the chicken gut microbiome revealed by metagenomics and culture.</title>
        <authorList>
            <person name="Gilroy R."/>
            <person name="Ravi A."/>
            <person name="Getino M."/>
            <person name="Pursley I."/>
            <person name="Horton D.L."/>
            <person name="Alikhan N.F."/>
            <person name="Baker D."/>
            <person name="Gharbi K."/>
            <person name="Hall N."/>
            <person name="Watson M."/>
            <person name="Adriaenssens E.M."/>
            <person name="Foster-Nyarko E."/>
            <person name="Jarju S."/>
            <person name="Secka A."/>
            <person name="Antonio M."/>
            <person name="Oren A."/>
            <person name="Chaudhuri R.R."/>
            <person name="La Ragione R."/>
            <person name="Hildebrand F."/>
            <person name="Pallen M.J."/>
        </authorList>
    </citation>
    <scope>NUCLEOTIDE SEQUENCE</scope>
    <source>
        <strain evidence="8">ChiSxjej3B15-1167</strain>
    </source>
</reference>
<keyword evidence="5" id="KW-1133">Transmembrane helix</keyword>
<organism evidence="8 9">
    <name type="scientific">Candidatus Anaerobutyricum stercoripullorum</name>
    <dbReference type="NCBI Taxonomy" id="2838456"/>
    <lineage>
        <taxon>Bacteria</taxon>
        <taxon>Bacillati</taxon>
        <taxon>Bacillota</taxon>
        <taxon>Clostridia</taxon>
        <taxon>Lachnospirales</taxon>
        <taxon>Lachnospiraceae</taxon>
        <taxon>Anaerobutyricum</taxon>
    </lineage>
</organism>
<dbReference type="AlphaFoldDB" id="A0A9D2BD42"/>
<keyword evidence="2 3" id="KW-0175">Coiled coil</keyword>
<evidence type="ECO:0000256" key="3">
    <source>
        <dbReference type="SAM" id="Coils"/>
    </source>
</evidence>
<sequence length="651" mass="73088">MFGSRKNGNTPGEDRLNTSTGAEGQNRPSASLEKMEGKKEKLSRLFRRKDTEEEPVSLYEPEMEFVTEKELAREQQEKEREQAGAGQSEPVGDDGQTEASDKEKKRAILSERKRNDEDGQDAGTDGGAAKGRGLGRFFHKKGKEPDDVTSAASDSMFEDEPILYDTEEEKGFRKLSKKKIIVIAGAAVIVIGAASYFLATHLGGTVDGTAYVESVKDIMGYGSGSGMNNRYTGEVEAQDSWNITLESDLSVDECYVKEGDQVKEGDKLFSYNTEELRLAKERAELEVETLKNENTQLERDIKTYQSDLNSASTRERIELQTEILTAQTTIKKNEYSIDSAEEEVKDLEKNIKDAVVTSKMDGVVQSINEEVGASSGVDSSDDDDYSDDYSDYSDGGDDSTYMIIVAVGDYRVKGSVSETNVLALTEGDPIIIRSRVDENATWTGVIDSINTDETEESDDSSGDMDYYMDESSGESASTYNFYVELDSDDGLMMGQHVLIEQDFGQDEEKEGIWLPSAYLYMDEDKYYVWMANSRDRLELHEVTVGEYDEDLDQYEILEGLSMDDCIASDTGSLQENMRTTTDISEVDTTEYYEEETSDDEVYGDDGEYYDEDYSDMDYDDEYYDESYDETYDESYDDVDFSEDAELIDEGL</sequence>
<dbReference type="InterPro" id="IPR058636">
    <property type="entry name" value="Beta-barrel_YknX"/>
</dbReference>
<feature type="compositionally biased region" description="Gly residues" evidence="4">
    <location>
        <begin position="124"/>
        <end position="134"/>
    </location>
</feature>
<dbReference type="Gene3D" id="2.40.30.170">
    <property type="match status" value="1"/>
</dbReference>
<evidence type="ECO:0000259" key="7">
    <source>
        <dbReference type="Pfam" id="PF25990"/>
    </source>
</evidence>
<dbReference type="Gene3D" id="2.40.50.100">
    <property type="match status" value="1"/>
</dbReference>
<dbReference type="EMBL" id="DXEQ01000103">
    <property type="protein sequence ID" value="HIX72085.1"/>
    <property type="molecule type" value="Genomic_DNA"/>
</dbReference>
<protein>
    <submittedName>
        <fullName evidence="8">Biotin/lipoyl-binding protein</fullName>
    </submittedName>
</protein>
<dbReference type="InterPro" id="IPR050465">
    <property type="entry name" value="UPF0194_transport"/>
</dbReference>
<dbReference type="Gene3D" id="1.10.287.470">
    <property type="entry name" value="Helix hairpin bin"/>
    <property type="match status" value="1"/>
</dbReference>
<dbReference type="Pfam" id="PF25990">
    <property type="entry name" value="Beta-barrel_YknX"/>
    <property type="match status" value="1"/>
</dbReference>
<dbReference type="SUPFAM" id="SSF111369">
    <property type="entry name" value="HlyD-like secretion proteins"/>
    <property type="match status" value="1"/>
</dbReference>
<feature type="compositionally biased region" description="Basic and acidic residues" evidence="4">
    <location>
        <begin position="66"/>
        <end position="82"/>
    </location>
</feature>
<dbReference type="InterPro" id="IPR058639">
    <property type="entry name" value="BSH_YknX-like"/>
</dbReference>
<evidence type="ECO:0000313" key="8">
    <source>
        <dbReference type="EMBL" id="HIX72085.1"/>
    </source>
</evidence>
<feature type="compositionally biased region" description="Polar residues" evidence="4">
    <location>
        <begin position="17"/>
        <end position="29"/>
    </location>
</feature>
<evidence type="ECO:0000256" key="1">
    <source>
        <dbReference type="ARBA" id="ARBA00004196"/>
    </source>
</evidence>
<comment type="caution">
    <text evidence="8">The sequence shown here is derived from an EMBL/GenBank/DDBJ whole genome shotgun (WGS) entry which is preliminary data.</text>
</comment>
<feature type="region of interest" description="Disordered" evidence="4">
    <location>
        <begin position="369"/>
        <end position="393"/>
    </location>
</feature>
<feature type="compositionally biased region" description="Polar residues" evidence="4">
    <location>
        <begin position="1"/>
        <end position="10"/>
    </location>
</feature>
<accession>A0A9D2BD42</accession>
<feature type="domain" description="YknX-like barrel-sandwich hybrid" evidence="6">
    <location>
        <begin position="251"/>
        <end position="374"/>
    </location>
</feature>
<reference evidence="8" key="2">
    <citation type="submission" date="2021-04" db="EMBL/GenBank/DDBJ databases">
        <authorList>
            <person name="Gilroy R."/>
        </authorList>
    </citation>
    <scope>NUCLEOTIDE SEQUENCE</scope>
    <source>
        <strain evidence="8">ChiSxjej3B15-1167</strain>
    </source>
</reference>
<dbReference type="Proteomes" id="UP000886805">
    <property type="component" value="Unassembled WGS sequence"/>
</dbReference>
<dbReference type="PANTHER" id="PTHR32347">
    <property type="entry name" value="EFFLUX SYSTEM COMPONENT YKNX-RELATED"/>
    <property type="match status" value="1"/>
</dbReference>
<dbReference type="Pfam" id="PF25984">
    <property type="entry name" value="BSH_YknX"/>
    <property type="match status" value="1"/>
</dbReference>
<evidence type="ECO:0000313" key="9">
    <source>
        <dbReference type="Proteomes" id="UP000886805"/>
    </source>
</evidence>
<evidence type="ECO:0000256" key="2">
    <source>
        <dbReference type="ARBA" id="ARBA00023054"/>
    </source>
</evidence>
<dbReference type="PANTHER" id="PTHR32347:SF14">
    <property type="entry name" value="EFFLUX SYSTEM COMPONENT YKNX-RELATED"/>
    <property type="match status" value="1"/>
</dbReference>
<keyword evidence="5" id="KW-0812">Transmembrane</keyword>
<feature type="transmembrane region" description="Helical" evidence="5">
    <location>
        <begin position="180"/>
        <end position="199"/>
    </location>
</feature>
<feature type="compositionally biased region" description="Acidic residues" evidence="4">
    <location>
        <begin position="379"/>
        <end position="393"/>
    </location>
</feature>
<feature type="domain" description="YknX-like beta-barrel" evidence="7">
    <location>
        <begin position="411"/>
        <end position="500"/>
    </location>
</feature>
<dbReference type="GO" id="GO:0030313">
    <property type="term" value="C:cell envelope"/>
    <property type="evidence" value="ECO:0007669"/>
    <property type="project" value="UniProtKB-SubCell"/>
</dbReference>
<proteinExistence type="predicted"/>